<dbReference type="PROSITE" id="PS00622">
    <property type="entry name" value="HTH_LUXR_1"/>
    <property type="match status" value="1"/>
</dbReference>
<dbReference type="SUPFAM" id="SSF52172">
    <property type="entry name" value="CheY-like"/>
    <property type="match status" value="1"/>
</dbReference>
<gene>
    <name evidence="7" type="ORF">B5V02_28040</name>
</gene>
<feature type="domain" description="HTH luxR-type" evidence="5">
    <location>
        <begin position="137"/>
        <end position="202"/>
    </location>
</feature>
<dbReference type="RefSeq" id="WP_111547336.1">
    <property type="nucleotide sequence ID" value="NZ_MZXV01000062.1"/>
</dbReference>
<dbReference type="Gene3D" id="1.10.10.10">
    <property type="entry name" value="Winged helix-like DNA-binding domain superfamily/Winged helix DNA-binding domain"/>
    <property type="match status" value="1"/>
</dbReference>
<dbReference type="GO" id="GO:0006355">
    <property type="term" value="P:regulation of DNA-templated transcription"/>
    <property type="evidence" value="ECO:0007669"/>
    <property type="project" value="InterPro"/>
</dbReference>
<dbReference type="CDD" id="cd17537">
    <property type="entry name" value="REC_FixJ"/>
    <property type="match status" value="1"/>
</dbReference>
<keyword evidence="4" id="KW-0597">Phosphoprotein</keyword>
<keyword evidence="8" id="KW-1185">Reference proteome</keyword>
<dbReference type="PANTHER" id="PTHR44688">
    <property type="entry name" value="DNA-BINDING TRANSCRIPTIONAL ACTIVATOR DEVR_DOSR"/>
    <property type="match status" value="1"/>
</dbReference>
<dbReference type="Proteomes" id="UP000248616">
    <property type="component" value="Unassembled WGS sequence"/>
</dbReference>
<dbReference type="EMBL" id="MZXV01000062">
    <property type="protein sequence ID" value="PZV34953.1"/>
    <property type="molecule type" value="Genomic_DNA"/>
</dbReference>
<keyword evidence="2 7" id="KW-0238">DNA-binding</keyword>
<dbReference type="Pfam" id="PF00196">
    <property type="entry name" value="GerE"/>
    <property type="match status" value="1"/>
</dbReference>
<evidence type="ECO:0000256" key="2">
    <source>
        <dbReference type="ARBA" id="ARBA00023125"/>
    </source>
</evidence>
<feature type="domain" description="Response regulatory" evidence="6">
    <location>
        <begin position="7"/>
        <end position="121"/>
    </location>
</feature>
<dbReference type="GO" id="GO:0000160">
    <property type="term" value="P:phosphorelay signal transduction system"/>
    <property type="evidence" value="ECO:0007669"/>
    <property type="project" value="InterPro"/>
</dbReference>
<proteinExistence type="predicted"/>
<dbReference type="Gene3D" id="3.40.50.2300">
    <property type="match status" value="1"/>
</dbReference>
<comment type="caution">
    <text evidence="7">The sequence shown here is derived from an EMBL/GenBank/DDBJ whole genome shotgun (WGS) entry which is preliminary data.</text>
</comment>
<evidence type="ECO:0000256" key="3">
    <source>
        <dbReference type="ARBA" id="ARBA00023163"/>
    </source>
</evidence>
<name>A0A2W7CEN8_9HYPH</name>
<dbReference type="PROSITE" id="PS50110">
    <property type="entry name" value="RESPONSE_REGULATORY"/>
    <property type="match status" value="1"/>
</dbReference>
<dbReference type="PROSITE" id="PS50043">
    <property type="entry name" value="HTH_LUXR_2"/>
    <property type="match status" value="1"/>
</dbReference>
<evidence type="ECO:0000256" key="4">
    <source>
        <dbReference type="PROSITE-ProRule" id="PRU00169"/>
    </source>
</evidence>
<dbReference type="Pfam" id="PF00072">
    <property type="entry name" value="Response_reg"/>
    <property type="match status" value="1"/>
</dbReference>
<evidence type="ECO:0000259" key="5">
    <source>
        <dbReference type="PROSITE" id="PS50043"/>
    </source>
</evidence>
<dbReference type="PRINTS" id="PR00038">
    <property type="entry name" value="HTHLUXR"/>
</dbReference>
<protein>
    <submittedName>
        <fullName evidence="7">DNA-binding response regulator</fullName>
    </submittedName>
</protein>
<keyword evidence="3" id="KW-0804">Transcription</keyword>
<evidence type="ECO:0000313" key="7">
    <source>
        <dbReference type="EMBL" id="PZV34953.1"/>
    </source>
</evidence>
<dbReference type="CDD" id="cd06170">
    <property type="entry name" value="LuxR_C_like"/>
    <property type="match status" value="1"/>
</dbReference>
<dbReference type="AlphaFoldDB" id="A0A2W7CEN8"/>
<sequence length="211" mass="23504">MSDANAIILVIDDDPALRASIGRLLRSLELDARLFASIPEFLEAEPPDGPTCLVLDVRLPGRSGLDLQRQLTIANREIPIIFITGHGDIPMSVQAMKGGAIEFLTKPFRDQELLDAIQLGLSRDRARREDEEGLVALRERFASLSPREREIMIEVARGRLNKQIAGDIGIAEATVKVHRSRLMRKMKANSLLALSRMAEKLQLVLEEPQHS</sequence>
<reference evidence="8" key="1">
    <citation type="submission" date="2017-03" db="EMBL/GenBank/DDBJ databases">
        <authorList>
            <person name="Safronova V.I."/>
            <person name="Sazanova A.L."/>
            <person name="Chirak E.R."/>
        </authorList>
    </citation>
    <scope>NUCLEOTIDE SEQUENCE [LARGE SCALE GENOMIC DNA]</scope>
    <source>
        <strain evidence="8">Ach-343</strain>
    </source>
</reference>
<dbReference type="InterPro" id="IPR036388">
    <property type="entry name" value="WH-like_DNA-bd_sf"/>
</dbReference>
<feature type="modified residue" description="4-aspartylphosphate" evidence="4">
    <location>
        <position position="56"/>
    </location>
</feature>
<evidence type="ECO:0000256" key="1">
    <source>
        <dbReference type="ARBA" id="ARBA00023015"/>
    </source>
</evidence>
<keyword evidence="1" id="KW-0805">Transcription regulation</keyword>
<dbReference type="InterPro" id="IPR001789">
    <property type="entry name" value="Sig_transdc_resp-reg_receiver"/>
</dbReference>
<dbReference type="InterPro" id="IPR000792">
    <property type="entry name" value="Tscrpt_reg_LuxR_C"/>
</dbReference>
<dbReference type="SMART" id="SM00448">
    <property type="entry name" value="REC"/>
    <property type="match status" value="1"/>
</dbReference>
<evidence type="ECO:0000259" key="6">
    <source>
        <dbReference type="PROSITE" id="PS50110"/>
    </source>
</evidence>
<dbReference type="OrthoDB" id="9782655at2"/>
<dbReference type="PANTHER" id="PTHR44688:SF16">
    <property type="entry name" value="DNA-BINDING TRANSCRIPTIONAL ACTIVATOR DEVR_DOSR"/>
    <property type="match status" value="1"/>
</dbReference>
<organism evidence="7 8">
    <name type="scientific">Mesorhizobium kowhaii</name>
    <dbReference type="NCBI Taxonomy" id="1300272"/>
    <lineage>
        <taxon>Bacteria</taxon>
        <taxon>Pseudomonadati</taxon>
        <taxon>Pseudomonadota</taxon>
        <taxon>Alphaproteobacteria</taxon>
        <taxon>Hyphomicrobiales</taxon>
        <taxon>Phyllobacteriaceae</taxon>
        <taxon>Mesorhizobium</taxon>
    </lineage>
</organism>
<accession>A0A2W7CEN8</accession>
<evidence type="ECO:0000313" key="8">
    <source>
        <dbReference type="Proteomes" id="UP000248616"/>
    </source>
</evidence>
<dbReference type="InterPro" id="IPR011006">
    <property type="entry name" value="CheY-like_superfamily"/>
</dbReference>
<dbReference type="SMART" id="SM00421">
    <property type="entry name" value="HTH_LUXR"/>
    <property type="match status" value="1"/>
</dbReference>
<dbReference type="GO" id="GO:0003677">
    <property type="term" value="F:DNA binding"/>
    <property type="evidence" value="ECO:0007669"/>
    <property type="project" value="UniProtKB-KW"/>
</dbReference>